<organism evidence="2">
    <name type="scientific">uncultured Nocardioides sp</name>
    <dbReference type="NCBI Taxonomy" id="198441"/>
    <lineage>
        <taxon>Bacteria</taxon>
        <taxon>Bacillati</taxon>
        <taxon>Actinomycetota</taxon>
        <taxon>Actinomycetes</taxon>
        <taxon>Propionibacteriales</taxon>
        <taxon>Nocardioidaceae</taxon>
        <taxon>Nocardioides</taxon>
        <taxon>environmental samples</taxon>
    </lineage>
</organism>
<feature type="transmembrane region" description="Helical" evidence="1">
    <location>
        <begin position="12"/>
        <end position="36"/>
    </location>
</feature>
<gene>
    <name evidence="2" type="ORF">AVDCRST_MAG06-2550</name>
</gene>
<reference evidence="2" key="1">
    <citation type="submission" date="2020-02" db="EMBL/GenBank/DDBJ databases">
        <authorList>
            <person name="Meier V. D."/>
        </authorList>
    </citation>
    <scope>NUCLEOTIDE SEQUENCE</scope>
    <source>
        <strain evidence="2">AVDCRST_MAG06</strain>
    </source>
</reference>
<keyword evidence="1" id="KW-1133">Transmembrane helix</keyword>
<name>A0A6J4P5B3_9ACTN</name>
<evidence type="ECO:0000313" key="2">
    <source>
        <dbReference type="EMBL" id="CAA9406233.1"/>
    </source>
</evidence>
<accession>A0A6J4P5B3</accession>
<dbReference type="Pfam" id="PF14012">
    <property type="entry name" value="DUF4229"/>
    <property type="match status" value="1"/>
</dbReference>
<keyword evidence="1" id="KW-0812">Transmembrane</keyword>
<sequence>MTAYPGGVKEFVVYTAMRLLVFVASLLIVVGVWSLVAGRDSVHAVWTVVLAFIVSGIASYFLLNRQREAFARRVEERAHRASAAFEERRGREDVE</sequence>
<feature type="transmembrane region" description="Helical" evidence="1">
    <location>
        <begin position="42"/>
        <end position="63"/>
    </location>
</feature>
<proteinExistence type="predicted"/>
<dbReference type="EMBL" id="CADCUP010000169">
    <property type="protein sequence ID" value="CAA9406233.1"/>
    <property type="molecule type" value="Genomic_DNA"/>
</dbReference>
<protein>
    <recommendedName>
        <fullName evidence="3">DUF4229 domain-containing protein</fullName>
    </recommendedName>
</protein>
<evidence type="ECO:0008006" key="3">
    <source>
        <dbReference type="Google" id="ProtNLM"/>
    </source>
</evidence>
<keyword evidence="1" id="KW-0472">Membrane</keyword>
<evidence type="ECO:0000256" key="1">
    <source>
        <dbReference type="SAM" id="Phobius"/>
    </source>
</evidence>
<dbReference type="AlphaFoldDB" id="A0A6J4P5B3"/>
<dbReference type="InterPro" id="IPR025323">
    <property type="entry name" value="DUF4229"/>
</dbReference>